<organism evidence="2 3">
    <name type="scientific">Winogradskyella endarachnes</name>
    <dbReference type="NCBI Taxonomy" id="2681965"/>
    <lineage>
        <taxon>Bacteria</taxon>
        <taxon>Pseudomonadati</taxon>
        <taxon>Bacteroidota</taxon>
        <taxon>Flavobacteriia</taxon>
        <taxon>Flavobacteriales</taxon>
        <taxon>Flavobacteriaceae</taxon>
        <taxon>Winogradskyella</taxon>
    </lineage>
</organism>
<dbReference type="RefSeq" id="WP_157361565.1">
    <property type="nucleotide sequence ID" value="NZ_WOWS01000001.1"/>
</dbReference>
<gene>
    <name evidence="2" type="ORF">GN138_01605</name>
</gene>
<comment type="caution">
    <text evidence="2">The sequence shown here is derived from an EMBL/GenBank/DDBJ whole genome shotgun (WGS) entry which is preliminary data.</text>
</comment>
<dbReference type="PANTHER" id="PTHR36444:SF2">
    <property type="entry name" value="TRANSCRIPTIONAL REGULATOR PROTEIN YOBU-RELATED"/>
    <property type="match status" value="1"/>
</dbReference>
<accession>A0A6L6U8A1</accession>
<dbReference type="SUPFAM" id="SSF55136">
    <property type="entry name" value="Probable bacterial effector-binding domain"/>
    <property type="match status" value="1"/>
</dbReference>
<protein>
    <submittedName>
        <fullName evidence="2">GyrI-like domain-containing protein</fullName>
    </submittedName>
</protein>
<feature type="domain" description="AraC effector-binding" evidence="1">
    <location>
        <begin position="1"/>
        <end position="152"/>
    </location>
</feature>
<dbReference type="InterPro" id="IPR011256">
    <property type="entry name" value="Reg_factor_effector_dom_sf"/>
</dbReference>
<dbReference type="EMBL" id="WOWS01000001">
    <property type="protein sequence ID" value="MUU77127.1"/>
    <property type="molecule type" value="Genomic_DNA"/>
</dbReference>
<name>A0A6L6U8A1_9FLAO</name>
<dbReference type="Proteomes" id="UP000478208">
    <property type="component" value="Unassembled WGS sequence"/>
</dbReference>
<dbReference type="AlphaFoldDB" id="A0A6L6U8A1"/>
<sequence>MKPKLVAIADKYLVGNKSRMLHGQYANIVSLWKKFRPRSKEILNNLNSEYIAIQVYEDFNSTEKAFDIWACVEVSDFENIPKDMLKLTILKGLYAVFNHKGINAAATYQSIITEWLPTSGYKIDNRPHFQVMGERYINGSPDSEEDFYVPICSK</sequence>
<evidence type="ECO:0000313" key="3">
    <source>
        <dbReference type="Proteomes" id="UP000478208"/>
    </source>
</evidence>
<dbReference type="PANTHER" id="PTHR36444">
    <property type="entry name" value="TRANSCRIPTIONAL REGULATOR PROTEIN YOBU-RELATED"/>
    <property type="match status" value="1"/>
</dbReference>
<dbReference type="InterPro" id="IPR010499">
    <property type="entry name" value="AraC_E-bd"/>
</dbReference>
<dbReference type="Gene3D" id="3.20.80.10">
    <property type="entry name" value="Regulatory factor, effector binding domain"/>
    <property type="match status" value="1"/>
</dbReference>
<keyword evidence="3" id="KW-1185">Reference proteome</keyword>
<proteinExistence type="predicted"/>
<dbReference type="SMART" id="SM00871">
    <property type="entry name" value="AraC_E_bind"/>
    <property type="match status" value="1"/>
</dbReference>
<dbReference type="InterPro" id="IPR029441">
    <property type="entry name" value="Cass2"/>
</dbReference>
<dbReference type="InterPro" id="IPR053182">
    <property type="entry name" value="YobU-like_regulator"/>
</dbReference>
<dbReference type="Pfam" id="PF14526">
    <property type="entry name" value="Cass2"/>
    <property type="match status" value="1"/>
</dbReference>
<evidence type="ECO:0000313" key="2">
    <source>
        <dbReference type="EMBL" id="MUU77127.1"/>
    </source>
</evidence>
<reference evidence="2 3" key="1">
    <citation type="submission" date="2019-12" db="EMBL/GenBank/DDBJ databases">
        <authorList>
            <person name="Li J."/>
        </authorList>
    </citation>
    <scope>NUCLEOTIDE SEQUENCE [LARGE SCALE GENOMIC DNA]</scope>
    <source>
        <strain evidence="2 3">HL2-2</strain>
    </source>
</reference>
<evidence type="ECO:0000259" key="1">
    <source>
        <dbReference type="SMART" id="SM00871"/>
    </source>
</evidence>